<dbReference type="PRINTS" id="PR00039">
    <property type="entry name" value="HTHLYSR"/>
</dbReference>
<dbReference type="Pfam" id="PF00126">
    <property type="entry name" value="HTH_1"/>
    <property type="match status" value="1"/>
</dbReference>
<dbReference type="PROSITE" id="PS50931">
    <property type="entry name" value="HTH_LYSR"/>
    <property type="match status" value="1"/>
</dbReference>
<accession>A0A917S6Y1</accession>
<gene>
    <name evidence="6" type="ORF">GCM10007968_27520</name>
</gene>
<dbReference type="AlphaFoldDB" id="A0A917S6Y1"/>
<dbReference type="PANTHER" id="PTHR30126">
    <property type="entry name" value="HTH-TYPE TRANSCRIPTIONAL REGULATOR"/>
    <property type="match status" value="1"/>
</dbReference>
<dbReference type="InterPro" id="IPR000847">
    <property type="entry name" value="LysR_HTH_N"/>
</dbReference>
<dbReference type="Proteomes" id="UP000654670">
    <property type="component" value="Unassembled WGS sequence"/>
</dbReference>
<dbReference type="InterPro" id="IPR005119">
    <property type="entry name" value="LysR_subst-bd"/>
</dbReference>
<proteinExistence type="inferred from homology"/>
<dbReference type="RefSeq" id="WP_188804367.1">
    <property type="nucleotide sequence ID" value="NZ_BMOK01000014.1"/>
</dbReference>
<dbReference type="EMBL" id="BMOK01000014">
    <property type="protein sequence ID" value="GGL62016.1"/>
    <property type="molecule type" value="Genomic_DNA"/>
</dbReference>
<comment type="caution">
    <text evidence="6">The sequence shown here is derived from an EMBL/GenBank/DDBJ whole genome shotgun (WGS) entry which is preliminary data.</text>
</comment>
<protein>
    <submittedName>
        <fullName evidence="6">LysR family transcriptional regulator</fullName>
    </submittedName>
</protein>
<evidence type="ECO:0000256" key="2">
    <source>
        <dbReference type="ARBA" id="ARBA00023015"/>
    </source>
</evidence>
<dbReference type="Gene3D" id="1.10.10.10">
    <property type="entry name" value="Winged helix-like DNA-binding domain superfamily/Winged helix DNA-binding domain"/>
    <property type="match status" value="1"/>
</dbReference>
<dbReference type="InterPro" id="IPR036390">
    <property type="entry name" value="WH_DNA-bd_sf"/>
</dbReference>
<dbReference type="FunFam" id="1.10.10.10:FF:000001">
    <property type="entry name" value="LysR family transcriptional regulator"/>
    <property type="match status" value="1"/>
</dbReference>
<evidence type="ECO:0000256" key="4">
    <source>
        <dbReference type="ARBA" id="ARBA00023163"/>
    </source>
</evidence>
<dbReference type="InterPro" id="IPR036388">
    <property type="entry name" value="WH-like_DNA-bd_sf"/>
</dbReference>
<dbReference type="SUPFAM" id="SSF46785">
    <property type="entry name" value="Winged helix' DNA-binding domain"/>
    <property type="match status" value="1"/>
</dbReference>
<evidence type="ECO:0000313" key="7">
    <source>
        <dbReference type="Proteomes" id="UP000654670"/>
    </source>
</evidence>
<keyword evidence="7" id="KW-1185">Reference proteome</keyword>
<dbReference type="GO" id="GO:0003700">
    <property type="term" value="F:DNA-binding transcription factor activity"/>
    <property type="evidence" value="ECO:0007669"/>
    <property type="project" value="InterPro"/>
</dbReference>
<evidence type="ECO:0000313" key="6">
    <source>
        <dbReference type="EMBL" id="GGL62016.1"/>
    </source>
</evidence>
<keyword evidence="4" id="KW-0804">Transcription</keyword>
<name>A0A917S6Y1_9BACL</name>
<dbReference type="Gene3D" id="3.40.190.290">
    <property type="match status" value="1"/>
</dbReference>
<organism evidence="6 7">
    <name type="scientific">Sporolactobacillus putidus</name>
    <dbReference type="NCBI Taxonomy" id="492735"/>
    <lineage>
        <taxon>Bacteria</taxon>
        <taxon>Bacillati</taxon>
        <taxon>Bacillota</taxon>
        <taxon>Bacilli</taxon>
        <taxon>Bacillales</taxon>
        <taxon>Sporolactobacillaceae</taxon>
        <taxon>Sporolactobacillus</taxon>
    </lineage>
</organism>
<dbReference type="PANTHER" id="PTHR30126:SF21">
    <property type="entry name" value="TRANSCRIPTIONAL REGULATOR-RELATED"/>
    <property type="match status" value="1"/>
</dbReference>
<dbReference type="SUPFAM" id="SSF53850">
    <property type="entry name" value="Periplasmic binding protein-like II"/>
    <property type="match status" value="1"/>
</dbReference>
<sequence length="300" mass="34444">MDQEQLETFLTLAETSSFTKTSEILNVVQSTITARIKALETQLGGKLFERGTRFVCLTPDGYVFLSHAGKIVSQMKQAETDLWIRGKADYWIVIGGLNTIWDSSIYHLVEKLCETGKVSVRTVTDHSSHLINRLQEGSIDAAFVFIPPRSSFFKKIPFQNERILLVGRRACYKTIQTLSQEEVLRNGRLLYQNWGVAYDEWFKSEFGEYAVTAVRVDHSGLALRLITNLDYLGFMPESVAREWIKNGILKSIEYSSKTAPPNMTVYLTYLKSREKEHRLASFLAFVRKNRKHNRNIDDEN</sequence>
<feature type="domain" description="HTH lysR-type" evidence="5">
    <location>
        <begin position="1"/>
        <end position="58"/>
    </location>
</feature>
<reference evidence="6" key="2">
    <citation type="submission" date="2020-09" db="EMBL/GenBank/DDBJ databases">
        <authorList>
            <person name="Sun Q."/>
            <person name="Ohkuma M."/>
        </authorList>
    </citation>
    <scope>NUCLEOTIDE SEQUENCE</scope>
    <source>
        <strain evidence="6">JCM 15325</strain>
    </source>
</reference>
<comment type="similarity">
    <text evidence="1">Belongs to the LysR transcriptional regulatory family.</text>
</comment>
<dbReference type="Pfam" id="PF03466">
    <property type="entry name" value="LysR_substrate"/>
    <property type="match status" value="1"/>
</dbReference>
<evidence type="ECO:0000259" key="5">
    <source>
        <dbReference type="PROSITE" id="PS50931"/>
    </source>
</evidence>
<reference evidence="6" key="1">
    <citation type="journal article" date="2014" name="Int. J. Syst. Evol. Microbiol.">
        <title>Complete genome sequence of Corynebacterium casei LMG S-19264T (=DSM 44701T), isolated from a smear-ripened cheese.</title>
        <authorList>
            <consortium name="US DOE Joint Genome Institute (JGI-PGF)"/>
            <person name="Walter F."/>
            <person name="Albersmeier A."/>
            <person name="Kalinowski J."/>
            <person name="Ruckert C."/>
        </authorList>
    </citation>
    <scope>NUCLEOTIDE SEQUENCE</scope>
    <source>
        <strain evidence="6">JCM 15325</strain>
    </source>
</reference>
<evidence type="ECO:0000256" key="3">
    <source>
        <dbReference type="ARBA" id="ARBA00023125"/>
    </source>
</evidence>
<keyword evidence="3" id="KW-0238">DNA-binding</keyword>
<keyword evidence="2" id="KW-0805">Transcription regulation</keyword>
<dbReference type="CDD" id="cd05466">
    <property type="entry name" value="PBP2_LTTR_substrate"/>
    <property type="match status" value="1"/>
</dbReference>
<evidence type="ECO:0000256" key="1">
    <source>
        <dbReference type="ARBA" id="ARBA00009437"/>
    </source>
</evidence>
<dbReference type="GO" id="GO:0000976">
    <property type="term" value="F:transcription cis-regulatory region binding"/>
    <property type="evidence" value="ECO:0007669"/>
    <property type="project" value="TreeGrafter"/>
</dbReference>